<keyword evidence="3" id="KW-1185">Reference proteome</keyword>
<proteinExistence type="predicted"/>
<dbReference type="AlphaFoldDB" id="A0A9P5H3D8"/>
<comment type="caution">
    <text evidence="2">The sequence shown here is derived from an EMBL/GenBank/DDBJ whole genome shotgun (WGS) entry which is preliminary data.</text>
</comment>
<feature type="compositionally biased region" description="Basic and acidic residues" evidence="1">
    <location>
        <begin position="47"/>
        <end position="65"/>
    </location>
</feature>
<sequence>MQAIYAPKLVEHGVLRAQRHIHQNPRFWVGGQGPLGNICLAWDRPCETGPRRTQEDRKRSQERGHTARALRPLGTRWKVREEQAGISGLLPFAGICWDMLGFAAEARCWSVAGYESSARSPESSRAARVTSQRAAHLQQHHWRKNE</sequence>
<organism evidence="2 3">
    <name type="scientific">Cylindrodendrum hubeiense</name>
    <dbReference type="NCBI Taxonomy" id="595255"/>
    <lineage>
        <taxon>Eukaryota</taxon>
        <taxon>Fungi</taxon>
        <taxon>Dikarya</taxon>
        <taxon>Ascomycota</taxon>
        <taxon>Pezizomycotina</taxon>
        <taxon>Sordariomycetes</taxon>
        <taxon>Hypocreomycetidae</taxon>
        <taxon>Hypocreales</taxon>
        <taxon>Nectriaceae</taxon>
        <taxon>Cylindrodendrum</taxon>
    </lineage>
</organism>
<evidence type="ECO:0000256" key="1">
    <source>
        <dbReference type="SAM" id="MobiDB-lite"/>
    </source>
</evidence>
<protein>
    <submittedName>
        <fullName evidence="2">Uncharacterized protein</fullName>
    </submittedName>
</protein>
<reference evidence="2" key="1">
    <citation type="submission" date="2020-03" db="EMBL/GenBank/DDBJ databases">
        <title>Draft Genome Sequence of Cylindrodendrum hubeiense.</title>
        <authorList>
            <person name="Buettner E."/>
            <person name="Kellner H."/>
        </authorList>
    </citation>
    <scope>NUCLEOTIDE SEQUENCE</scope>
    <source>
        <strain evidence="2">IHI 201604</strain>
    </source>
</reference>
<gene>
    <name evidence="2" type="ORF">G7Z17_g7210</name>
</gene>
<evidence type="ECO:0000313" key="3">
    <source>
        <dbReference type="Proteomes" id="UP000722485"/>
    </source>
</evidence>
<evidence type="ECO:0000313" key="2">
    <source>
        <dbReference type="EMBL" id="KAF7548216.1"/>
    </source>
</evidence>
<name>A0A9P5H3D8_9HYPO</name>
<dbReference type="Proteomes" id="UP000722485">
    <property type="component" value="Unassembled WGS sequence"/>
</dbReference>
<feature type="region of interest" description="Disordered" evidence="1">
    <location>
        <begin position="47"/>
        <end position="67"/>
    </location>
</feature>
<accession>A0A9P5H3D8</accession>
<dbReference type="EMBL" id="JAANBB010000155">
    <property type="protein sequence ID" value="KAF7548216.1"/>
    <property type="molecule type" value="Genomic_DNA"/>
</dbReference>